<dbReference type="GO" id="GO:0010498">
    <property type="term" value="P:proteasomal protein catabolic process"/>
    <property type="evidence" value="ECO:0007669"/>
    <property type="project" value="UniProtKB-ARBA"/>
</dbReference>
<name>A0A6B2LFC3_9EUKA</name>
<dbReference type="PANTHER" id="PTHR11599">
    <property type="entry name" value="PROTEASOME SUBUNIT ALPHA/BETA"/>
    <property type="match status" value="1"/>
</dbReference>
<dbReference type="InterPro" id="IPR029055">
    <property type="entry name" value="Ntn_hydrolases_N"/>
</dbReference>
<dbReference type="GO" id="GO:0005634">
    <property type="term" value="C:nucleus"/>
    <property type="evidence" value="ECO:0007669"/>
    <property type="project" value="UniProtKB-ARBA"/>
</dbReference>
<dbReference type="Pfam" id="PF00227">
    <property type="entry name" value="Proteasome"/>
    <property type="match status" value="1"/>
</dbReference>
<accession>A0A6B2LFC3</accession>
<dbReference type="FunFam" id="3.60.20.10:FF:000063">
    <property type="entry name" value="Proteasome subunit alpha type"/>
    <property type="match status" value="1"/>
</dbReference>
<dbReference type="CDD" id="cd03749">
    <property type="entry name" value="proteasome_alpha_type_1"/>
    <property type="match status" value="1"/>
</dbReference>
<dbReference type="GO" id="GO:0019773">
    <property type="term" value="C:proteasome core complex, alpha-subunit complex"/>
    <property type="evidence" value="ECO:0007669"/>
    <property type="project" value="UniProtKB-UniRule"/>
</dbReference>
<dbReference type="EMBL" id="GIBP01006696">
    <property type="protein sequence ID" value="NDV35665.1"/>
    <property type="molecule type" value="Transcribed_RNA"/>
</dbReference>
<reference evidence="4" key="1">
    <citation type="journal article" date="2020" name="J. Eukaryot. Microbiol.">
        <title>De novo Sequencing, Assembly and Annotation of the Transcriptome for the Free-Living Testate Amoeba Arcella intermedia.</title>
        <authorList>
            <person name="Ribeiro G.M."/>
            <person name="Porfirio-Sousa A.L."/>
            <person name="Maurer-Alcala X.X."/>
            <person name="Katz L.A."/>
            <person name="Lahr D.J.G."/>
        </authorList>
    </citation>
    <scope>NUCLEOTIDE SEQUENCE</scope>
</reference>
<evidence type="ECO:0008006" key="5">
    <source>
        <dbReference type="Google" id="ProtNLM"/>
    </source>
</evidence>
<dbReference type="Gene3D" id="3.60.20.10">
    <property type="entry name" value="Glutamine Phosphoribosylpyrophosphate, subunit 1, domain 1"/>
    <property type="match status" value="1"/>
</dbReference>
<dbReference type="InterPro" id="IPR050115">
    <property type="entry name" value="Proteasome_alpha"/>
</dbReference>
<dbReference type="SUPFAM" id="SSF56235">
    <property type="entry name" value="N-terminal nucleophile aminohydrolases (Ntn hydrolases)"/>
    <property type="match status" value="1"/>
</dbReference>
<proteinExistence type="inferred from homology"/>
<dbReference type="InterPro" id="IPR001353">
    <property type="entry name" value="Proteasome_sua/b"/>
</dbReference>
<protein>
    <recommendedName>
        <fullName evidence="5">Proteasome alpha-type subunits domain-containing protein</fullName>
    </recommendedName>
</protein>
<evidence type="ECO:0000256" key="1">
    <source>
        <dbReference type="ARBA" id="ARBA00022490"/>
    </source>
</evidence>
<evidence type="ECO:0000256" key="3">
    <source>
        <dbReference type="PROSITE-ProRule" id="PRU00808"/>
    </source>
</evidence>
<keyword evidence="1" id="KW-0963">Cytoplasm</keyword>
<dbReference type="InterPro" id="IPR023332">
    <property type="entry name" value="Proteasome_alpha-type"/>
</dbReference>
<organism evidence="4">
    <name type="scientific">Arcella intermedia</name>
    <dbReference type="NCBI Taxonomy" id="1963864"/>
    <lineage>
        <taxon>Eukaryota</taxon>
        <taxon>Amoebozoa</taxon>
        <taxon>Tubulinea</taxon>
        <taxon>Elardia</taxon>
        <taxon>Arcellinida</taxon>
        <taxon>Sphaerothecina</taxon>
        <taxon>Arcellidae</taxon>
        <taxon>Arcella</taxon>
    </lineage>
</organism>
<comment type="similarity">
    <text evidence="3">Belongs to the peptidase T1A family.</text>
</comment>
<dbReference type="AlphaFoldDB" id="A0A6B2LFC3"/>
<dbReference type="PROSITE" id="PS51475">
    <property type="entry name" value="PROTEASOME_ALPHA_2"/>
    <property type="match status" value="1"/>
</dbReference>
<dbReference type="InterPro" id="IPR035144">
    <property type="entry name" value="Proteasome_alpha1"/>
</dbReference>
<evidence type="ECO:0000256" key="2">
    <source>
        <dbReference type="ARBA" id="ARBA00022942"/>
    </source>
</evidence>
<sequence length="230" mass="26076">MEAVKRQGSPSVGLKSKTHAVVVGLQRASSSLSSYQKKIFDVDEHIGISISGLTADARVLCKWLRTECLNYRYVYEGEAIVGRLVKKLADKHQTNTQRYGRRPYGVGLLIVGYDTLGPHLYETDPSGNYFDFKAQSVGARSQSARTYLEKHFQSFENASREDLIRHGLRALRECLTEKKNEKDKEPDTLDEENCSVGIVGKDEKFTVLTKEQLRHYLDTLDKEPETMEVV</sequence>
<keyword evidence="2 3" id="KW-0647">Proteasome</keyword>
<evidence type="ECO:0000313" key="4">
    <source>
        <dbReference type="EMBL" id="NDV35665.1"/>
    </source>
</evidence>